<dbReference type="InterPro" id="IPR032710">
    <property type="entry name" value="NTF2-like_dom_sf"/>
</dbReference>
<dbReference type="EMBL" id="SHNO01000001">
    <property type="protein sequence ID" value="MCX2977662.1"/>
    <property type="molecule type" value="Genomic_DNA"/>
</dbReference>
<dbReference type="RefSeq" id="WP_279249372.1">
    <property type="nucleotide sequence ID" value="NZ_SHNO01000001.1"/>
</dbReference>
<protein>
    <submittedName>
        <fullName evidence="3">Nuclear transport factor 2 family protein</fullName>
    </submittedName>
</protein>
<dbReference type="Proteomes" id="UP001143304">
    <property type="component" value="Unassembled WGS sequence"/>
</dbReference>
<sequence length="180" mass="20398">MQSTETERALMELRSRLDRQERRLQLAEDQLAIKNLMTRYGLAADCGNDALAMACHTEDAEYRVSSPRAGRDGDQGDLVLQGREAIGEMLRSDLHQSMLPNTAHTVGPSNIEVKDDSARAIGYSRLYLREGEQPRLMRLSINDWTFNRVKGQWLIATRTSRLVGERAAQDILRSLSRPEK</sequence>
<keyword evidence="1" id="KW-0175">Coiled coil</keyword>
<feature type="coiled-coil region" evidence="1">
    <location>
        <begin position="3"/>
        <end position="37"/>
    </location>
</feature>
<reference evidence="3" key="1">
    <citation type="submission" date="2019-02" db="EMBL/GenBank/DDBJ databases">
        <authorList>
            <person name="Li S.-H."/>
        </authorList>
    </citation>
    <scope>NUCLEOTIDE SEQUENCE</scope>
    <source>
        <strain evidence="3">IMCC11814</strain>
    </source>
</reference>
<evidence type="ECO:0000313" key="4">
    <source>
        <dbReference type="Proteomes" id="UP001143304"/>
    </source>
</evidence>
<evidence type="ECO:0000259" key="2">
    <source>
        <dbReference type="Pfam" id="PF13577"/>
    </source>
</evidence>
<name>A0ABT3T5V9_9GAMM</name>
<comment type="caution">
    <text evidence="3">The sequence shown here is derived from an EMBL/GenBank/DDBJ whole genome shotgun (WGS) entry which is preliminary data.</text>
</comment>
<evidence type="ECO:0000256" key="1">
    <source>
        <dbReference type="SAM" id="Coils"/>
    </source>
</evidence>
<dbReference type="Gene3D" id="3.10.450.50">
    <property type="match status" value="1"/>
</dbReference>
<dbReference type="SUPFAM" id="SSF54427">
    <property type="entry name" value="NTF2-like"/>
    <property type="match status" value="1"/>
</dbReference>
<dbReference type="Pfam" id="PF13577">
    <property type="entry name" value="SnoaL_4"/>
    <property type="match status" value="1"/>
</dbReference>
<evidence type="ECO:0000313" key="3">
    <source>
        <dbReference type="EMBL" id="MCX2977662.1"/>
    </source>
</evidence>
<dbReference type="InterPro" id="IPR037401">
    <property type="entry name" value="SnoaL-like"/>
</dbReference>
<proteinExistence type="predicted"/>
<accession>A0ABT3T5V9</accession>
<keyword evidence="4" id="KW-1185">Reference proteome</keyword>
<organism evidence="3 4">
    <name type="scientific">Candidatus Marimicrobium litorale</name>
    <dbReference type="NCBI Taxonomy" id="2518991"/>
    <lineage>
        <taxon>Bacteria</taxon>
        <taxon>Pseudomonadati</taxon>
        <taxon>Pseudomonadota</taxon>
        <taxon>Gammaproteobacteria</taxon>
        <taxon>Cellvibrionales</taxon>
        <taxon>Halieaceae</taxon>
        <taxon>Marimicrobium</taxon>
    </lineage>
</organism>
<feature type="domain" description="SnoaL-like" evidence="2">
    <location>
        <begin position="27"/>
        <end position="159"/>
    </location>
</feature>
<gene>
    <name evidence="3" type="ORF">EYC82_09880</name>
</gene>